<name>A0A6J4U4K1_9BACT</name>
<sequence length="38" mass="4254">MPEILTLLNSFNAVNVAPLFFVRLIAGFEKPFFLTLIG</sequence>
<dbReference type="AlphaFoldDB" id="A0A6J4U4K1"/>
<organism evidence="1">
    <name type="scientific">uncultured Segetibacter sp</name>
    <dbReference type="NCBI Taxonomy" id="481133"/>
    <lineage>
        <taxon>Bacteria</taxon>
        <taxon>Pseudomonadati</taxon>
        <taxon>Bacteroidota</taxon>
        <taxon>Chitinophagia</taxon>
        <taxon>Chitinophagales</taxon>
        <taxon>Chitinophagaceae</taxon>
        <taxon>Segetibacter</taxon>
        <taxon>environmental samples</taxon>
    </lineage>
</organism>
<gene>
    <name evidence="1" type="ORF">AVDCRST_MAG96-4243</name>
</gene>
<protein>
    <submittedName>
        <fullName evidence="1">Uncharacterized protein</fullName>
    </submittedName>
</protein>
<reference evidence="1" key="1">
    <citation type="submission" date="2020-02" db="EMBL/GenBank/DDBJ databases">
        <authorList>
            <person name="Meier V. D."/>
        </authorList>
    </citation>
    <scope>NUCLEOTIDE SEQUENCE</scope>
    <source>
        <strain evidence="1">AVDCRST_MAG96</strain>
    </source>
</reference>
<evidence type="ECO:0000313" key="1">
    <source>
        <dbReference type="EMBL" id="CAA9540309.1"/>
    </source>
</evidence>
<accession>A0A6J4U4K1</accession>
<proteinExistence type="predicted"/>
<dbReference type="EMBL" id="CADCVN010001665">
    <property type="protein sequence ID" value="CAA9540309.1"/>
    <property type="molecule type" value="Genomic_DNA"/>
</dbReference>